<dbReference type="PROSITE" id="PS52019">
    <property type="entry name" value="PKS_MFAS_DH"/>
    <property type="match status" value="1"/>
</dbReference>
<dbReference type="SUPFAM" id="SSF53335">
    <property type="entry name" value="S-adenosyl-L-methionine-dependent methyltransferases"/>
    <property type="match status" value="1"/>
</dbReference>
<dbReference type="PROSITE" id="PS52004">
    <property type="entry name" value="KS3_2"/>
    <property type="match status" value="1"/>
</dbReference>
<dbReference type="InterPro" id="IPR014030">
    <property type="entry name" value="Ketoacyl_synth_N"/>
</dbReference>
<dbReference type="Pfam" id="PF08240">
    <property type="entry name" value="ADH_N"/>
    <property type="match status" value="1"/>
</dbReference>
<name>A0A9W5ZXR4_ASPNG</name>
<sequence>MEGKHLEPLAVVGISLRFPGEAVTPGAFWDLILSGRAAAKEVPPDRYDIEAWYDPDYSHLDRVSQRKANFLEGDIGHFDAGFFSISAAEAEAMDPQQRLALEAAYHALENAGYPIESITGSRMAVFTGAFGNDYQRLHAKDLMTLPKGHATGTSMNMLANRVSWFFNLRGPSANVDTACSSSLMALHLACQSIWNGESSMGMAIGCNAILGLDTVMALDNLGILSKDGRSYSFDQRGNGYSRGEGVGALVVRPLREAIKNGDSIRALIRSTGSNQDGKTPGITQPSMERQEDLYRDTYERAGLSLDVTRYVEDHGTGTAVGDPIEARAIGNIFRPHRSSDDPVYLGSVKSTIGHLEGASGIAGVLKGILAVEKGIIPPNTDLQTLNPRIDEEFLHVKVPRKAIPWPVDGTRRASVSSFGFGGTNVHKVLDNAPGGLVSDDPDRQRNINGPAISTPGRTVMESSNVTRVLVWSFADKDGITRLPETWKPFFSGLNIKPDERSDYLARLAHTLSTRRSCLEWRAYAVTQPSDDWATIPDNIVSPGQSTPSPNIAYIFSGQGAQWYAMGRELLAAYPTFRNSIQEANDYLQTLGCQWNLLDALQESEPESSVNLTDHSQTLCTALQVALVDLLEQLGIYPKKVIGHSSGEIAAAYSTRAISRRDAWRIAFYRGLWSSNLEKHSYVQGRMLAVALNEKEVITYFDKVIKNHILLRLTVACINSPNSTTVSGEESQIEDLKSLLDADQIFCRRLKVQVAYHSFQMHEIAAQYEAAIGPLEKVTDELEGYDTLRTSKYWARNLVSPVRFSEALGVACASAVSPPNKLDGSHCKSLQIHHVVEIGPHSALQGPTKSILTALKRTSVHYLSVLKRDVSATSTLLDAVGYLWASGHDVDLAVLNQVSQTKSTKLGNKSLCLNDLPEYPFNHTKFYWHESQISRNIRMPPFGKHELLGTPDPSWNPHQPRWRHIIRTSSIPWVQDHQVNGSVVYPGAGMILMAVEAGKQLCRDGRQIYSFEVLDTTLHAAIQIPGHGDVETSFSMQPAGQEFRLFEFGLYTALVSSWTTNCTGSIRVTYEAQEPDPIKNSQVHQMLNTQHQQSLLQAQQNCGSTMDISTLYNNLRQCGYEYGESFQGITALSYNPKDTKMVVGAVHHRLITPPSTLHPTALDAMFQTLLCANAGCGDKTVPTYVPTHIKSLQLLKDGLPDASETFQILAKGDFASSTEVVGSITAFGADSRHPLVLVDGLKCTMLDGVRSSSEVATTGGTICSEIEWKPDVRLLENAAVEDYCRGKLTESASHNLLIELDFVVLARVLEAYRLFTLQKKQPAKPYLEKYLQWAAHQKHRLEQNELLYSSEPWKSRLQDWKYIHDVESRLLDKAPITRLPVNVGRNLLDFLTGALDPLEFFFSGTMVDDYYEGTMAVADFGTSLPRFMDLMAHTNPGMSILEVGAGTGVATGACLRALGASGHTSGSRYTRWDYTDISRSFFGKAATRFAEEGSRIQFKKLNIEEDPEEQGFEAGSYDMIVAGWVVHATHNLQRTLTNIRKLLKPGGKLVLAEVTNPFRSAASFGLLEGWWLSSESYRVYGPCVDRARWHDVLRKTGFTGCDVYLPDFDGQSFQEHAVFVSTAQESHVPSCWNPSIEIVYEPNEPKQGELARLLEQGCQSLTKSRVARVSVDKASTDTQDMLRIFTLDIEKSSLYNMGPTMWPMLQKLFTSSATTLWVSKGSDTLVTNPNLHLIEGIFRVLTHEDGRQNRYILSLEGTTKPDSIYTMIQSILQPPAQGLENEYLVRDGIILNPRLVDSSQLNHEVSLQLADQVECERKFGDILLCLDSSSSSISDGFRFKEAKSALVLRDTDVELEIYCAGLNFRDVLLSLGQIPSAEAWQEGAGVVTRVGSKCTRFKPGDRVVGFVPQPFQARTVFREDTTVVHIPPGLSYTEAAGIPTSFLTAWFSLIEVGRIKTGESVLIHSGAGGTGQALIQIALYHKAEIYTTVGTEEKKRLIMDRYPIPEDHIFSSRSTDFAPAIMRLTDGKGVNIVVNSLSGEGLVQSWECTASYGRFVELGKKDILENAKLPMRRFLKNVTYSCFDLALLQQDHQRVSRAALETVMSLMNEGKLTPQDPTHVYGVGEIEKAYRHMQSGKNFGKIVIEMRKEDIVKTLLKSKPNSSFDSNATYLVAGGLGGLGQSMLTWLVNRGARNLLLLSRSGGKDADAQEFLSQLRGDGVNAQVRACNVADEGAVRAAIDDAALNMPPIKGCIQAAMVLQDVGFEDMSYSDWQTAINPKAQGFWNLHKLLPRGLDFFLMLSSMNGIVGHHTIVYNAVKTLPPWTLGSSLSQDELHETPGFSRSMLDVFPHKPITEPEFHALLDVYCNPTLCKEKGLPCQPSFGMRPHEGAATKAYWLERPMFRYMAQQRSSEAHRERQGQSINLASAFRGAESLADAAAAVTKALTVKLARTLSVEEGSLDENKALHQYGVDSLVAVELRTWFSKEIQADVATFDIIGRAIITSLAGVAASRSKLPRGWS</sequence>
<evidence type="ECO:0000259" key="12">
    <source>
        <dbReference type="PROSITE" id="PS52019"/>
    </source>
</evidence>
<dbReference type="InterPro" id="IPR020843">
    <property type="entry name" value="ER"/>
</dbReference>
<dbReference type="PROSITE" id="PS00606">
    <property type="entry name" value="KS3_1"/>
    <property type="match status" value="1"/>
</dbReference>
<dbReference type="InterPro" id="IPR036291">
    <property type="entry name" value="NAD(P)-bd_dom_sf"/>
</dbReference>
<dbReference type="GO" id="GO:1901336">
    <property type="term" value="P:lactone biosynthetic process"/>
    <property type="evidence" value="ECO:0007669"/>
    <property type="project" value="UniProtKB-ARBA"/>
</dbReference>
<dbReference type="InterPro" id="IPR016036">
    <property type="entry name" value="Malonyl_transacylase_ACP-bd"/>
</dbReference>
<feature type="active site" description="Proton donor; for dehydratase activity" evidence="8">
    <location>
        <position position="1162"/>
    </location>
</feature>
<keyword evidence="5" id="KW-0560">Oxidoreductase</keyword>
<dbReference type="Gene3D" id="1.10.1200.10">
    <property type="entry name" value="ACP-like"/>
    <property type="match status" value="1"/>
</dbReference>
<dbReference type="InterPro" id="IPR013217">
    <property type="entry name" value="Methyltransf_12"/>
</dbReference>
<keyword evidence="1" id="KW-0596">Phosphopantetheine</keyword>
<dbReference type="InterPro" id="IPR009081">
    <property type="entry name" value="PP-bd_ACP"/>
</dbReference>
<dbReference type="SMART" id="SM00827">
    <property type="entry name" value="PKS_AT"/>
    <property type="match status" value="1"/>
</dbReference>
<dbReference type="InterPro" id="IPR050091">
    <property type="entry name" value="PKS_NRPS_Biosynth_Enz"/>
</dbReference>
<dbReference type="Pfam" id="PF02801">
    <property type="entry name" value="Ketoacyl-synt_C"/>
    <property type="match status" value="1"/>
</dbReference>
<dbReference type="PANTHER" id="PTHR43775:SF29">
    <property type="entry name" value="ASPERFURANONE POLYKETIDE SYNTHASE AFOG-RELATED"/>
    <property type="match status" value="1"/>
</dbReference>
<dbReference type="InterPro" id="IPR018201">
    <property type="entry name" value="Ketoacyl_synth_AS"/>
</dbReference>
<dbReference type="InterPro" id="IPR006162">
    <property type="entry name" value="Ppantetheine_attach_site"/>
</dbReference>
<dbReference type="Pfam" id="PF14765">
    <property type="entry name" value="PS-DH"/>
    <property type="match status" value="1"/>
</dbReference>
<dbReference type="GO" id="GO:0044550">
    <property type="term" value="P:secondary metabolite biosynthetic process"/>
    <property type="evidence" value="ECO:0007669"/>
    <property type="project" value="UniProtKB-ARBA"/>
</dbReference>
<dbReference type="InterPro" id="IPR020841">
    <property type="entry name" value="PKS_Beta-ketoAc_synthase_dom"/>
</dbReference>
<dbReference type="InterPro" id="IPR049900">
    <property type="entry name" value="PKS_mFAS_DH"/>
</dbReference>
<dbReference type="Pfam" id="PF08242">
    <property type="entry name" value="Methyltransf_12"/>
    <property type="match status" value="1"/>
</dbReference>
<dbReference type="Pfam" id="PF21089">
    <property type="entry name" value="PKS_DH_N"/>
    <property type="match status" value="1"/>
</dbReference>
<dbReference type="Proteomes" id="UP001144191">
    <property type="component" value="Unassembled WGS sequence"/>
</dbReference>
<reference evidence="13" key="1">
    <citation type="submission" date="2022-07" db="EMBL/GenBank/DDBJ databases">
        <title>Taxonomy of Aspergillus series Nigri: significant species reduction supported by multi-species coalescent approaches.</title>
        <authorList>
            <person name="Bian C."/>
            <person name="Kusuya Y."/>
            <person name="Sklenar F."/>
            <person name="D'hooge E."/>
            <person name="Yaguchi T."/>
            <person name="Takahashi H."/>
            <person name="Hubka V."/>
        </authorList>
    </citation>
    <scope>NUCLEOTIDE SEQUENCE</scope>
    <source>
        <strain evidence="13">IFM 63604</strain>
    </source>
</reference>
<feature type="domain" description="PKS/mFAS DH" evidence="12">
    <location>
        <begin position="944"/>
        <end position="1251"/>
    </location>
</feature>
<dbReference type="GO" id="GO:0004315">
    <property type="term" value="F:3-oxoacyl-[acyl-carrier-protein] synthase activity"/>
    <property type="evidence" value="ECO:0007669"/>
    <property type="project" value="InterPro"/>
</dbReference>
<dbReference type="Gene3D" id="3.40.50.720">
    <property type="entry name" value="NAD(P)-binding Rossmann-like Domain"/>
    <property type="match status" value="1"/>
</dbReference>
<dbReference type="InterPro" id="IPR014031">
    <property type="entry name" value="Ketoacyl_synth_C"/>
</dbReference>
<dbReference type="GO" id="GO:0006633">
    <property type="term" value="P:fatty acid biosynthetic process"/>
    <property type="evidence" value="ECO:0007669"/>
    <property type="project" value="InterPro"/>
</dbReference>
<dbReference type="SUPFAM" id="SSF53901">
    <property type="entry name" value="Thiolase-like"/>
    <property type="match status" value="1"/>
</dbReference>
<dbReference type="Pfam" id="PF13602">
    <property type="entry name" value="ADH_zinc_N_2"/>
    <property type="match status" value="1"/>
</dbReference>
<accession>A0A9W5ZXR4</accession>
<proteinExistence type="predicted"/>
<dbReference type="CDD" id="cd02440">
    <property type="entry name" value="AdoMet_MTases"/>
    <property type="match status" value="1"/>
</dbReference>
<evidence type="ECO:0000259" key="11">
    <source>
        <dbReference type="PROSITE" id="PS52004"/>
    </source>
</evidence>
<dbReference type="SUPFAM" id="SSF47336">
    <property type="entry name" value="ACP-like"/>
    <property type="match status" value="1"/>
</dbReference>
<dbReference type="SMART" id="SM00826">
    <property type="entry name" value="PKS_DH"/>
    <property type="match status" value="1"/>
</dbReference>
<dbReference type="Pfam" id="PF00109">
    <property type="entry name" value="ketoacyl-synt"/>
    <property type="match status" value="1"/>
</dbReference>
<dbReference type="Pfam" id="PF16197">
    <property type="entry name" value="KAsynt_C_assoc"/>
    <property type="match status" value="1"/>
</dbReference>
<dbReference type="EMBL" id="BRPB01000024">
    <property type="protein sequence ID" value="GLA48870.1"/>
    <property type="molecule type" value="Genomic_DNA"/>
</dbReference>
<dbReference type="SUPFAM" id="SSF52151">
    <property type="entry name" value="FabD/lysophospholipase-like"/>
    <property type="match status" value="1"/>
</dbReference>
<dbReference type="InterPro" id="IPR013154">
    <property type="entry name" value="ADH-like_N"/>
</dbReference>
<dbReference type="SUPFAM" id="SSF50129">
    <property type="entry name" value="GroES-like"/>
    <property type="match status" value="1"/>
</dbReference>
<dbReference type="InterPro" id="IPR013968">
    <property type="entry name" value="PKS_KR"/>
</dbReference>
<evidence type="ECO:0000256" key="5">
    <source>
        <dbReference type="ARBA" id="ARBA00023002"/>
    </source>
</evidence>
<protein>
    <submittedName>
        <fullName evidence="13">Type I Iterative Polyketide synthase (PKS)</fullName>
    </submittedName>
</protein>
<keyword evidence="6" id="KW-0511">Multifunctional enzyme</keyword>
<feature type="domain" description="Carrier" evidence="10">
    <location>
        <begin position="2435"/>
        <end position="2512"/>
    </location>
</feature>
<keyword evidence="7" id="KW-0012">Acyltransferase</keyword>
<dbReference type="InterPro" id="IPR001227">
    <property type="entry name" value="Ac_transferase_dom_sf"/>
</dbReference>
<dbReference type="Gene3D" id="3.90.180.10">
    <property type="entry name" value="Medium-chain alcohol dehydrogenases, catalytic domain"/>
    <property type="match status" value="1"/>
</dbReference>
<evidence type="ECO:0000313" key="14">
    <source>
        <dbReference type="Proteomes" id="UP001144191"/>
    </source>
</evidence>
<dbReference type="Gene3D" id="3.40.366.10">
    <property type="entry name" value="Malonyl-Coenzyme A Acyl Carrier Protein, domain 2"/>
    <property type="match status" value="1"/>
</dbReference>
<dbReference type="PROSITE" id="PS50075">
    <property type="entry name" value="CARRIER"/>
    <property type="match status" value="1"/>
</dbReference>
<dbReference type="InterPro" id="IPR042104">
    <property type="entry name" value="PKS_dehydratase_sf"/>
</dbReference>
<dbReference type="SMART" id="SM00823">
    <property type="entry name" value="PKS_PP"/>
    <property type="match status" value="1"/>
</dbReference>
<feature type="region of interest" description="C-terminal hotdog fold" evidence="8">
    <location>
        <begin position="1102"/>
        <end position="1251"/>
    </location>
</feature>
<evidence type="ECO:0000256" key="1">
    <source>
        <dbReference type="ARBA" id="ARBA00022450"/>
    </source>
</evidence>
<feature type="active site" description="Proton acceptor; for dehydratase activity" evidence="8">
    <location>
        <position position="976"/>
    </location>
</feature>
<dbReference type="CDD" id="cd00833">
    <property type="entry name" value="PKS"/>
    <property type="match status" value="1"/>
</dbReference>
<keyword evidence="4" id="KW-0521">NADP</keyword>
<feature type="compositionally biased region" description="Polar residues" evidence="9">
    <location>
        <begin position="270"/>
        <end position="287"/>
    </location>
</feature>
<dbReference type="InterPro" id="IPR057326">
    <property type="entry name" value="KR_dom"/>
</dbReference>
<comment type="caution">
    <text evidence="13">The sequence shown here is derived from an EMBL/GenBank/DDBJ whole genome shotgun (WGS) entry which is preliminary data.</text>
</comment>
<evidence type="ECO:0000256" key="7">
    <source>
        <dbReference type="ARBA" id="ARBA00023315"/>
    </source>
</evidence>
<evidence type="ECO:0000256" key="4">
    <source>
        <dbReference type="ARBA" id="ARBA00022857"/>
    </source>
</evidence>
<evidence type="ECO:0000256" key="2">
    <source>
        <dbReference type="ARBA" id="ARBA00022553"/>
    </source>
</evidence>
<dbReference type="SMART" id="SM00825">
    <property type="entry name" value="PKS_KS"/>
    <property type="match status" value="1"/>
</dbReference>
<dbReference type="SUPFAM" id="SSF51735">
    <property type="entry name" value="NAD(P)-binding Rossmann-fold domains"/>
    <property type="match status" value="2"/>
</dbReference>
<dbReference type="SMART" id="SM00822">
    <property type="entry name" value="PKS_KR"/>
    <property type="match status" value="1"/>
</dbReference>
<evidence type="ECO:0000256" key="3">
    <source>
        <dbReference type="ARBA" id="ARBA00022679"/>
    </source>
</evidence>
<dbReference type="PANTHER" id="PTHR43775">
    <property type="entry name" value="FATTY ACID SYNTHASE"/>
    <property type="match status" value="1"/>
</dbReference>
<evidence type="ECO:0000256" key="8">
    <source>
        <dbReference type="PROSITE-ProRule" id="PRU01363"/>
    </source>
</evidence>
<dbReference type="Pfam" id="PF00698">
    <property type="entry name" value="Acyl_transf_1"/>
    <property type="match status" value="1"/>
</dbReference>
<dbReference type="CDD" id="cd05195">
    <property type="entry name" value="enoyl_red"/>
    <property type="match status" value="1"/>
</dbReference>
<dbReference type="Pfam" id="PF23297">
    <property type="entry name" value="ACP_SdgA_C"/>
    <property type="match status" value="1"/>
</dbReference>
<keyword evidence="2" id="KW-0597">Phosphoprotein</keyword>
<dbReference type="Pfam" id="PF08659">
    <property type="entry name" value="KR"/>
    <property type="match status" value="1"/>
</dbReference>
<dbReference type="Gene3D" id="3.40.50.150">
    <property type="entry name" value="Vaccinia Virus protein VP39"/>
    <property type="match status" value="1"/>
</dbReference>
<gene>
    <name evidence="13" type="ORF">AnigIFM63604_004454</name>
</gene>
<dbReference type="InterPro" id="IPR020807">
    <property type="entry name" value="PKS_DH"/>
</dbReference>
<organism evidence="13 14">
    <name type="scientific">Aspergillus niger</name>
    <dbReference type="NCBI Taxonomy" id="5061"/>
    <lineage>
        <taxon>Eukaryota</taxon>
        <taxon>Fungi</taxon>
        <taxon>Dikarya</taxon>
        <taxon>Ascomycota</taxon>
        <taxon>Pezizomycotina</taxon>
        <taxon>Eurotiomycetes</taxon>
        <taxon>Eurotiomycetidae</taxon>
        <taxon>Eurotiales</taxon>
        <taxon>Aspergillaceae</taxon>
        <taxon>Aspergillus</taxon>
        <taxon>Aspergillus subgen. Circumdati</taxon>
    </lineage>
</organism>
<dbReference type="Gene3D" id="3.10.129.110">
    <property type="entry name" value="Polyketide synthase dehydratase"/>
    <property type="match status" value="1"/>
</dbReference>
<dbReference type="InterPro" id="IPR049551">
    <property type="entry name" value="PKS_DH_C"/>
</dbReference>
<dbReference type="GO" id="GO:0031177">
    <property type="term" value="F:phosphopantetheine binding"/>
    <property type="evidence" value="ECO:0007669"/>
    <property type="project" value="InterPro"/>
</dbReference>
<dbReference type="InterPro" id="IPR011032">
    <property type="entry name" value="GroES-like_sf"/>
</dbReference>
<keyword evidence="3" id="KW-0808">Transferase</keyword>
<dbReference type="InterPro" id="IPR016039">
    <property type="entry name" value="Thiolase-like"/>
</dbReference>
<feature type="region of interest" description="N-terminal hotdog fold" evidence="8">
    <location>
        <begin position="944"/>
        <end position="1072"/>
    </location>
</feature>
<dbReference type="FunFam" id="3.40.50.720:FF:000209">
    <property type="entry name" value="Polyketide synthase Pks12"/>
    <property type="match status" value="1"/>
</dbReference>
<dbReference type="GO" id="GO:0004312">
    <property type="term" value="F:fatty acid synthase activity"/>
    <property type="evidence" value="ECO:0007669"/>
    <property type="project" value="TreeGrafter"/>
</dbReference>
<feature type="region of interest" description="Disordered" evidence="9">
    <location>
        <begin position="269"/>
        <end position="289"/>
    </location>
</feature>
<evidence type="ECO:0000259" key="10">
    <source>
        <dbReference type="PROSITE" id="PS50075"/>
    </source>
</evidence>
<dbReference type="Gene3D" id="3.40.47.10">
    <property type="match status" value="1"/>
</dbReference>
<dbReference type="InterPro" id="IPR029063">
    <property type="entry name" value="SAM-dependent_MTases_sf"/>
</dbReference>
<feature type="region of interest" description="Disordered" evidence="9">
    <location>
        <begin position="435"/>
        <end position="454"/>
    </location>
</feature>
<dbReference type="InterPro" id="IPR049552">
    <property type="entry name" value="PKS_DH_N"/>
</dbReference>
<dbReference type="InterPro" id="IPR036736">
    <property type="entry name" value="ACP-like_sf"/>
</dbReference>
<dbReference type="SUPFAM" id="SSF55048">
    <property type="entry name" value="Probable ACP-binding domain of malonyl-CoA ACP transacylase"/>
    <property type="match status" value="1"/>
</dbReference>
<dbReference type="InterPro" id="IPR032821">
    <property type="entry name" value="PKS_assoc"/>
</dbReference>
<dbReference type="GO" id="GO:0016491">
    <property type="term" value="F:oxidoreductase activity"/>
    <property type="evidence" value="ECO:0007669"/>
    <property type="project" value="UniProtKB-KW"/>
</dbReference>
<evidence type="ECO:0000313" key="13">
    <source>
        <dbReference type="EMBL" id="GLA48870.1"/>
    </source>
</evidence>
<evidence type="ECO:0000256" key="9">
    <source>
        <dbReference type="SAM" id="MobiDB-lite"/>
    </source>
</evidence>
<dbReference type="SMART" id="SM00829">
    <property type="entry name" value="PKS_ER"/>
    <property type="match status" value="1"/>
</dbReference>
<dbReference type="InterPro" id="IPR016035">
    <property type="entry name" value="Acyl_Trfase/lysoPLipase"/>
</dbReference>
<dbReference type="InterPro" id="IPR014043">
    <property type="entry name" value="Acyl_transferase_dom"/>
</dbReference>
<evidence type="ECO:0000256" key="6">
    <source>
        <dbReference type="ARBA" id="ARBA00023268"/>
    </source>
</evidence>
<dbReference type="InterPro" id="IPR020806">
    <property type="entry name" value="PKS_PP-bd"/>
</dbReference>
<feature type="domain" description="Ketosynthase family 3 (KS3)" evidence="11">
    <location>
        <begin position="6"/>
        <end position="431"/>
    </location>
</feature>
<dbReference type="PROSITE" id="PS00012">
    <property type="entry name" value="PHOSPHOPANTETHEINE"/>
    <property type="match status" value="1"/>
</dbReference>